<dbReference type="PANTHER" id="PTHR24305">
    <property type="entry name" value="CYTOCHROME P450"/>
    <property type="match status" value="1"/>
</dbReference>
<dbReference type="PRINTS" id="PR00465">
    <property type="entry name" value="EP450IV"/>
</dbReference>
<comment type="similarity">
    <text evidence="4">Belongs to the cytochrome P450 family.</text>
</comment>
<keyword evidence="15" id="KW-1185">Reference proteome</keyword>
<dbReference type="InterPro" id="IPR036396">
    <property type="entry name" value="Cyt_P450_sf"/>
</dbReference>
<dbReference type="InterPro" id="IPR002403">
    <property type="entry name" value="Cyt_P450_E_grp-IV"/>
</dbReference>
<dbReference type="PRINTS" id="PR00385">
    <property type="entry name" value="P450"/>
</dbReference>
<accession>A0AAD6X2F9</accession>
<name>A0AAD6X2F9_9AGAR</name>
<reference evidence="14" key="1">
    <citation type="submission" date="2023-03" db="EMBL/GenBank/DDBJ databases">
        <title>Massive genome expansion in bonnet fungi (Mycena s.s.) driven by repeated elements and novel gene families across ecological guilds.</title>
        <authorList>
            <consortium name="Lawrence Berkeley National Laboratory"/>
            <person name="Harder C.B."/>
            <person name="Miyauchi S."/>
            <person name="Viragh M."/>
            <person name="Kuo A."/>
            <person name="Thoen E."/>
            <person name="Andreopoulos B."/>
            <person name="Lu D."/>
            <person name="Skrede I."/>
            <person name="Drula E."/>
            <person name="Henrissat B."/>
            <person name="Morin E."/>
            <person name="Kohler A."/>
            <person name="Barry K."/>
            <person name="LaButti K."/>
            <person name="Morin E."/>
            <person name="Salamov A."/>
            <person name="Lipzen A."/>
            <person name="Mereny Z."/>
            <person name="Hegedus B."/>
            <person name="Baldrian P."/>
            <person name="Stursova M."/>
            <person name="Weitz H."/>
            <person name="Taylor A."/>
            <person name="Grigoriev I.V."/>
            <person name="Nagy L.G."/>
            <person name="Martin F."/>
            <person name="Kauserud H."/>
        </authorList>
    </citation>
    <scope>NUCLEOTIDE SEQUENCE</scope>
    <source>
        <strain evidence="14">CBHHK200</strain>
    </source>
</reference>
<dbReference type="EMBL" id="JARJCM010000098">
    <property type="protein sequence ID" value="KAJ7029724.1"/>
    <property type="molecule type" value="Genomic_DNA"/>
</dbReference>
<evidence type="ECO:0000256" key="7">
    <source>
        <dbReference type="ARBA" id="ARBA00022723"/>
    </source>
</evidence>
<dbReference type="GO" id="GO:0020037">
    <property type="term" value="F:heme binding"/>
    <property type="evidence" value="ECO:0007669"/>
    <property type="project" value="InterPro"/>
</dbReference>
<keyword evidence="11" id="KW-0503">Monooxygenase</keyword>
<evidence type="ECO:0000256" key="6">
    <source>
        <dbReference type="ARBA" id="ARBA00022692"/>
    </source>
</evidence>
<proteinExistence type="inferred from homology"/>
<keyword evidence="10 13" id="KW-0408">Iron</keyword>
<organism evidence="14 15">
    <name type="scientific">Mycena alexandri</name>
    <dbReference type="NCBI Taxonomy" id="1745969"/>
    <lineage>
        <taxon>Eukaryota</taxon>
        <taxon>Fungi</taxon>
        <taxon>Dikarya</taxon>
        <taxon>Basidiomycota</taxon>
        <taxon>Agaricomycotina</taxon>
        <taxon>Agaricomycetes</taxon>
        <taxon>Agaricomycetidae</taxon>
        <taxon>Agaricales</taxon>
        <taxon>Marasmiineae</taxon>
        <taxon>Mycenaceae</taxon>
        <taxon>Mycena</taxon>
    </lineage>
</organism>
<evidence type="ECO:0000256" key="5">
    <source>
        <dbReference type="ARBA" id="ARBA00022617"/>
    </source>
</evidence>
<dbReference type="Proteomes" id="UP001218188">
    <property type="component" value="Unassembled WGS sequence"/>
</dbReference>
<evidence type="ECO:0000313" key="15">
    <source>
        <dbReference type="Proteomes" id="UP001218188"/>
    </source>
</evidence>
<evidence type="ECO:0000256" key="2">
    <source>
        <dbReference type="ARBA" id="ARBA00004370"/>
    </source>
</evidence>
<evidence type="ECO:0000256" key="4">
    <source>
        <dbReference type="ARBA" id="ARBA00010617"/>
    </source>
</evidence>
<dbReference type="GO" id="GO:0004497">
    <property type="term" value="F:monooxygenase activity"/>
    <property type="evidence" value="ECO:0007669"/>
    <property type="project" value="UniProtKB-KW"/>
</dbReference>
<evidence type="ECO:0000256" key="9">
    <source>
        <dbReference type="ARBA" id="ARBA00023002"/>
    </source>
</evidence>
<protein>
    <submittedName>
        <fullName evidence="14">Cytochrome P450</fullName>
    </submittedName>
</protein>
<comment type="cofactor">
    <cofactor evidence="1 13">
        <name>heme</name>
        <dbReference type="ChEBI" id="CHEBI:30413"/>
    </cofactor>
</comment>
<dbReference type="GO" id="GO:0016020">
    <property type="term" value="C:membrane"/>
    <property type="evidence" value="ECO:0007669"/>
    <property type="project" value="UniProtKB-SubCell"/>
</dbReference>
<keyword evidence="9" id="KW-0560">Oxidoreductase</keyword>
<gene>
    <name evidence="14" type="ORF">C8F04DRAFT_1264624</name>
</gene>
<dbReference type="PANTHER" id="PTHR24305:SF166">
    <property type="entry name" value="CYTOCHROME P450 12A4, MITOCHONDRIAL-RELATED"/>
    <property type="match status" value="1"/>
</dbReference>
<comment type="pathway">
    <text evidence="3">Secondary metabolite biosynthesis; terpenoid biosynthesis.</text>
</comment>
<dbReference type="GO" id="GO:0005506">
    <property type="term" value="F:iron ion binding"/>
    <property type="evidence" value="ECO:0007669"/>
    <property type="project" value="InterPro"/>
</dbReference>
<evidence type="ECO:0000256" key="11">
    <source>
        <dbReference type="ARBA" id="ARBA00023033"/>
    </source>
</evidence>
<dbReference type="InterPro" id="IPR050121">
    <property type="entry name" value="Cytochrome_P450_monoxygenase"/>
</dbReference>
<comment type="subcellular location">
    <subcellularLocation>
        <location evidence="2">Membrane</location>
    </subcellularLocation>
</comment>
<evidence type="ECO:0000256" key="1">
    <source>
        <dbReference type="ARBA" id="ARBA00001971"/>
    </source>
</evidence>
<dbReference type="SUPFAM" id="SSF48264">
    <property type="entry name" value="Cytochrome P450"/>
    <property type="match status" value="1"/>
</dbReference>
<dbReference type="Pfam" id="PF00067">
    <property type="entry name" value="p450"/>
    <property type="match status" value="1"/>
</dbReference>
<evidence type="ECO:0000256" key="12">
    <source>
        <dbReference type="ARBA" id="ARBA00023136"/>
    </source>
</evidence>
<keyword evidence="7 13" id="KW-0479">Metal-binding</keyword>
<feature type="binding site" description="axial binding residue" evidence="13">
    <location>
        <position position="464"/>
    </location>
    <ligand>
        <name>heme</name>
        <dbReference type="ChEBI" id="CHEBI:30413"/>
    </ligand>
    <ligandPart>
        <name>Fe</name>
        <dbReference type="ChEBI" id="CHEBI:18248"/>
    </ligandPart>
</feature>
<evidence type="ECO:0000256" key="8">
    <source>
        <dbReference type="ARBA" id="ARBA00022989"/>
    </source>
</evidence>
<dbReference type="AlphaFoldDB" id="A0AAD6X2F9"/>
<keyword evidence="6" id="KW-0812">Transmembrane</keyword>
<dbReference type="GO" id="GO:0016705">
    <property type="term" value="F:oxidoreductase activity, acting on paired donors, with incorporation or reduction of molecular oxygen"/>
    <property type="evidence" value="ECO:0007669"/>
    <property type="project" value="InterPro"/>
</dbReference>
<dbReference type="Gene3D" id="1.10.630.10">
    <property type="entry name" value="Cytochrome P450"/>
    <property type="match status" value="1"/>
</dbReference>
<keyword evidence="8" id="KW-1133">Transmembrane helix</keyword>
<evidence type="ECO:0000313" key="14">
    <source>
        <dbReference type="EMBL" id="KAJ7029724.1"/>
    </source>
</evidence>
<comment type="caution">
    <text evidence="14">The sequence shown here is derived from an EMBL/GenBank/DDBJ whole genome shotgun (WGS) entry which is preliminary data.</text>
</comment>
<sequence length="528" mass="58982">MAKSYASLATGLVLYGLLWLAKRLYTRLTSPMRYIVGPHPRGIARGDVGHHMDAWRAQFGPTFKYPGMFGTNLHTSDVLALQHILKNADIYQRPARIRKILGNGLLGAGLLTIEGKEHRNLRKIMNPAFGAPQMRELGEIFMEKSAQLRDNWLDDLSCGSSRVDVLVGLRSMSLDVIALAGFNYDSNSLDRTLPRSELDEAFTAYFQPTATYGDRILRMVQLMFPIILHVPLRMNVVVQRARASLDRISHQLLQEGKTAIEKSADEKTYNTSRKDLLSLLLKVNMGDDIPANQRISDNVVLAQIPTFLVAGNETTSVGTAWALYALALNPIVQQKLRAELYSVATDSPSVEELNELPYLKNVVKEILRLHPSIGFTVREAQRDDVVPLRHPCTDRKGRVLNSVAIARGQLIHIPILGVHRDKALWGADAEEFRPERWDALPESVKEIPGIYAHLLTFLGGPHSCIGAKFSIFEIKALLFTLVRAVEFDMAVPKEDIGRTMAPVGSPFLWSEREKGAQMPLLLRSLKSL</sequence>
<evidence type="ECO:0000256" key="10">
    <source>
        <dbReference type="ARBA" id="ARBA00023004"/>
    </source>
</evidence>
<dbReference type="InterPro" id="IPR001128">
    <property type="entry name" value="Cyt_P450"/>
</dbReference>
<keyword evidence="12" id="KW-0472">Membrane</keyword>
<evidence type="ECO:0000256" key="3">
    <source>
        <dbReference type="ARBA" id="ARBA00004721"/>
    </source>
</evidence>
<evidence type="ECO:0000256" key="13">
    <source>
        <dbReference type="PIRSR" id="PIRSR602403-1"/>
    </source>
</evidence>
<keyword evidence="5 13" id="KW-0349">Heme</keyword>